<sequence>MGSSVGFSGEAVVSCPSFLKAVGNFFRLMIFVDNRASLKGSMDSYWILVAMAEDLQCPSSVVVETDYESFKVDVHEVSEGLSDESFREMLGLSPNIFDPHAPEKGVSPMKVVSRGKLVIFKNKGMGRATSDGTVGRYELVNSRFGFESGRIRDGTSKRKSPFVSIKKATTRPREGGMSGVVVGKEVKGSESSSEYSLSSEGESASKYVNRSRHLLVREGSGGPAKFRLGQGVCRADKSKNQESREVLGQNLGDPIVDSQAALPLLGHCLISPNDLYVDLGTGLNIGQSSLNVQELSSFSNEEDGEGAIVQGKDSDVNRCRSSYRGAREMGRRRASILSSHGMQTRRSSQQSAPNVLGGFEWEFDDEFAKVIEESVVRV</sequence>
<proteinExistence type="predicted"/>
<feature type="region of interest" description="Disordered" evidence="1">
    <location>
        <begin position="155"/>
        <end position="178"/>
    </location>
</feature>
<organism evidence="2 3">
    <name type="scientific">Acer saccharum</name>
    <name type="common">Sugar maple</name>
    <dbReference type="NCBI Taxonomy" id="4024"/>
    <lineage>
        <taxon>Eukaryota</taxon>
        <taxon>Viridiplantae</taxon>
        <taxon>Streptophyta</taxon>
        <taxon>Embryophyta</taxon>
        <taxon>Tracheophyta</taxon>
        <taxon>Spermatophyta</taxon>
        <taxon>Magnoliopsida</taxon>
        <taxon>eudicotyledons</taxon>
        <taxon>Gunneridae</taxon>
        <taxon>Pentapetalae</taxon>
        <taxon>rosids</taxon>
        <taxon>malvids</taxon>
        <taxon>Sapindales</taxon>
        <taxon>Sapindaceae</taxon>
        <taxon>Hippocastanoideae</taxon>
        <taxon>Acereae</taxon>
        <taxon>Acer</taxon>
    </lineage>
</organism>
<dbReference type="AlphaFoldDB" id="A0AA39VUG1"/>
<name>A0AA39VUG1_ACESA</name>
<dbReference type="Proteomes" id="UP001168877">
    <property type="component" value="Unassembled WGS sequence"/>
</dbReference>
<protein>
    <submittedName>
        <fullName evidence="2">Uncharacterized protein</fullName>
    </submittedName>
</protein>
<reference evidence="2" key="1">
    <citation type="journal article" date="2022" name="Plant J.">
        <title>Strategies of tolerance reflected in two North American maple genomes.</title>
        <authorList>
            <person name="McEvoy S.L."/>
            <person name="Sezen U.U."/>
            <person name="Trouern-Trend A."/>
            <person name="McMahon S.M."/>
            <person name="Schaberg P.G."/>
            <person name="Yang J."/>
            <person name="Wegrzyn J.L."/>
            <person name="Swenson N.G."/>
        </authorList>
    </citation>
    <scope>NUCLEOTIDE SEQUENCE</scope>
    <source>
        <strain evidence="2">NS2018</strain>
    </source>
</reference>
<comment type="caution">
    <text evidence="2">The sequence shown here is derived from an EMBL/GenBank/DDBJ whole genome shotgun (WGS) entry which is preliminary data.</text>
</comment>
<accession>A0AA39VUG1</accession>
<evidence type="ECO:0000313" key="3">
    <source>
        <dbReference type="Proteomes" id="UP001168877"/>
    </source>
</evidence>
<gene>
    <name evidence="2" type="ORF">LWI29_028145</name>
</gene>
<keyword evidence="3" id="KW-1185">Reference proteome</keyword>
<reference evidence="2" key="2">
    <citation type="submission" date="2023-06" db="EMBL/GenBank/DDBJ databases">
        <authorList>
            <person name="Swenson N.G."/>
            <person name="Wegrzyn J.L."/>
            <person name="Mcevoy S.L."/>
        </authorList>
    </citation>
    <scope>NUCLEOTIDE SEQUENCE</scope>
    <source>
        <strain evidence="2">NS2018</strain>
        <tissue evidence="2">Leaf</tissue>
    </source>
</reference>
<evidence type="ECO:0000313" key="2">
    <source>
        <dbReference type="EMBL" id="KAK0592945.1"/>
    </source>
</evidence>
<evidence type="ECO:0000256" key="1">
    <source>
        <dbReference type="SAM" id="MobiDB-lite"/>
    </source>
</evidence>
<dbReference type="EMBL" id="JAUESC010000380">
    <property type="protein sequence ID" value="KAK0592945.1"/>
    <property type="molecule type" value="Genomic_DNA"/>
</dbReference>